<evidence type="ECO:0000256" key="6">
    <source>
        <dbReference type="ARBA" id="ARBA00023242"/>
    </source>
</evidence>
<comment type="subcellular location">
    <subcellularLocation>
        <location evidence="3">Cytoplasm</location>
    </subcellularLocation>
    <subcellularLocation>
        <location evidence="2">Nucleus</location>
    </subcellularLocation>
</comment>
<evidence type="ECO:0000313" key="9">
    <source>
        <dbReference type="WBParaSite" id="SMRG1_27240.1"/>
    </source>
</evidence>
<evidence type="ECO:0000256" key="5">
    <source>
        <dbReference type="ARBA" id="ARBA00022490"/>
    </source>
</evidence>
<evidence type="ECO:0000256" key="4">
    <source>
        <dbReference type="ARBA" id="ARBA00007153"/>
    </source>
</evidence>
<dbReference type="InterPro" id="IPR048411">
    <property type="entry name" value="Htt_N_HEAT_rpt-1"/>
</dbReference>
<dbReference type="InterPro" id="IPR016024">
    <property type="entry name" value="ARM-type_fold"/>
</dbReference>
<dbReference type="WBParaSite" id="SMRG1_27240.1">
    <property type="protein sequence ID" value="SMRG1_27240.1"/>
    <property type="gene ID" value="SMRG1_27240"/>
</dbReference>
<dbReference type="InterPro" id="IPR000091">
    <property type="entry name" value="Huntingtin"/>
</dbReference>
<dbReference type="PRINTS" id="PR00375">
    <property type="entry name" value="HUNTINGTIN"/>
</dbReference>
<dbReference type="PANTHER" id="PTHR10170:SF10">
    <property type="entry name" value="HUNTINGTIN"/>
    <property type="match status" value="1"/>
</dbReference>
<evidence type="ECO:0000256" key="2">
    <source>
        <dbReference type="ARBA" id="ARBA00004123"/>
    </source>
</evidence>
<feature type="compositionally biased region" description="Basic and acidic residues" evidence="7">
    <location>
        <begin position="3585"/>
        <end position="3594"/>
    </location>
</feature>
<comment type="similarity">
    <text evidence="4">Belongs to the huntingtin family.</text>
</comment>
<dbReference type="InterPro" id="IPR011989">
    <property type="entry name" value="ARM-like"/>
</dbReference>
<evidence type="ECO:0000256" key="7">
    <source>
        <dbReference type="SAM" id="MobiDB-lite"/>
    </source>
</evidence>
<dbReference type="InterPro" id="IPR028426">
    <property type="entry name" value="Huntingtin_fam"/>
</dbReference>
<dbReference type="GO" id="GO:0005634">
    <property type="term" value="C:nucleus"/>
    <property type="evidence" value="ECO:0007669"/>
    <property type="project" value="UniProtKB-SubCell"/>
</dbReference>
<feature type="region of interest" description="Disordered" evidence="7">
    <location>
        <begin position="3572"/>
        <end position="3594"/>
    </location>
</feature>
<name>A0AA84ZE21_9TREM</name>
<feature type="compositionally biased region" description="Low complexity" evidence="7">
    <location>
        <begin position="1278"/>
        <end position="1289"/>
    </location>
</feature>
<feature type="compositionally biased region" description="Low complexity" evidence="7">
    <location>
        <begin position="3796"/>
        <end position="3818"/>
    </location>
</feature>
<keyword evidence="6" id="KW-0539">Nucleus</keyword>
<dbReference type="GO" id="GO:0005737">
    <property type="term" value="C:cytoplasm"/>
    <property type="evidence" value="ECO:0007669"/>
    <property type="project" value="UniProtKB-SubCell"/>
</dbReference>
<feature type="region of interest" description="Disordered" evidence="7">
    <location>
        <begin position="1269"/>
        <end position="1312"/>
    </location>
</feature>
<feature type="region of interest" description="Disordered" evidence="7">
    <location>
        <begin position="3795"/>
        <end position="3818"/>
    </location>
</feature>
<dbReference type="Gene3D" id="1.25.10.10">
    <property type="entry name" value="Leucine-rich Repeat Variant"/>
    <property type="match status" value="1"/>
</dbReference>
<feature type="region of interest" description="Disordered" evidence="7">
    <location>
        <begin position="1716"/>
        <end position="1746"/>
    </location>
</feature>
<accession>A0AA84ZE21</accession>
<organism evidence="8 9">
    <name type="scientific">Schistosoma margrebowiei</name>
    <dbReference type="NCBI Taxonomy" id="48269"/>
    <lineage>
        <taxon>Eukaryota</taxon>
        <taxon>Metazoa</taxon>
        <taxon>Spiralia</taxon>
        <taxon>Lophotrochozoa</taxon>
        <taxon>Platyhelminthes</taxon>
        <taxon>Trematoda</taxon>
        <taxon>Digenea</taxon>
        <taxon>Strigeidida</taxon>
        <taxon>Schistosomatoidea</taxon>
        <taxon>Schistosomatidae</taxon>
        <taxon>Schistosoma</taxon>
    </lineage>
</organism>
<evidence type="ECO:0000256" key="1">
    <source>
        <dbReference type="ARBA" id="ARBA00002907"/>
    </source>
</evidence>
<dbReference type="PANTHER" id="PTHR10170">
    <property type="entry name" value="HUNTINGTON DISEASE PROTEIN"/>
    <property type="match status" value="1"/>
</dbReference>
<proteinExistence type="inferred from homology"/>
<dbReference type="Proteomes" id="UP000050790">
    <property type="component" value="Unassembled WGS sequence"/>
</dbReference>
<feature type="compositionally biased region" description="Polar residues" evidence="7">
    <location>
        <begin position="1726"/>
        <end position="1736"/>
    </location>
</feature>
<reference evidence="9" key="1">
    <citation type="submission" date="2023-11" db="UniProtKB">
        <authorList>
            <consortium name="WormBaseParasite"/>
        </authorList>
    </citation>
    <scope>IDENTIFICATION</scope>
</reference>
<comment type="function">
    <text evidence="1">May play a role in microtubule-mediated transport or vesicle function.</text>
</comment>
<feature type="compositionally biased region" description="Polar residues" evidence="7">
    <location>
        <begin position="3572"/>
        <end position="3583"/>
    </location>
</feature>
<dbReference type="InterPro" id="IPR024613">
    <property type="entry name" value="Huntingtin_N_HEAT_rpt-2"/>
</dbReference>
<dbReference type="Pfam" id="PF12372">
    <property type="entry name" value="Htt_N-HEAT"/>
    <property type="match status" value="2"/>
</dbReference>
<keyword evidence="5" id="KW-0963">Cytoplasm</keyword>
<dbReference type="Pfam" id="PF20926">
    <property type="entry name" value="Htt_N-HEAT_1"/>
    <property type="match status" value="1"/>
</dbReference>
<protein>
    <submittedName>
        <fullName evidence="9">Uncharacterized protein</fullName>
    </submittedName>
</protein>
<dbReference type="SUPFAM" id="SSF48371">
    <property type="entry name" value="ARM repeat"/>
    <property type="match status" value="1"/>
</dbReference>
<evidence type="ECO:0000313" key="8">
    <source>
        <dbReference type="Proteomes" id="UP000050790"/>
    </source>
</evidence>
<evidence type="ECO:0000256" key="3">
    <source>
        <dbReference type="ARBA" id="ARBA00004496"/>
    </source>
</evidence>
<sequence>MSSGSVTESDLISALQAVGVSHKLDEINRSDARSILNNASIGTALSLSSNSFPVFERPDSLRIIHNLVEGLLRVQTRDSSIALRHLNVVLSSLFRFLNDSNSDVRIAADEGLNKLIKFLRSSMTRLILFELLMELKRNQNSRSVSVALSKFASLSTQIRTSKRRFYATNLLPVLISIFQQEDDLLFENLTDSFRQIANELFYYATEKELRSFLRTQITRLSSSKAVVRRSVAQSLVITCQSSRVPLTLLRYLLHLISTEMDSLTRDSQLEPTKVECDKSSIHFNSTAYWTGLFNTIRYLSIGWDQFSNNFMKNISFLNLNIPPTSSVHLDSYNTLHSRLVEMLNPDDSIPFSSEDKIDTPKKLPKTDYTDFDNRMWSKAFFMCLHYACDLSTSNSLMVQTASLEAFVQLLVVRRPLFLFPISWLTSITSCSSPVPLSSNRHLNDHTANNDILNDNTIIESSSQQYKLYESELSTDITNSKETPDFVASNRFLRTLSSESVDDKSPSSDFQSVDSCDTYFIRSASSSSLSSSIKIDSNDTAINGQEIQNQLSAVRAQLARDGEKSVNDDNDDVFSYLGYNIVGDLSRNIESAQTDCSHDSINPENHIHDQQPSSTHYSKFHPLNLLDLINCLNNQGEPITLVQADWLLPFLLLSFDMMPQSQETSKTHHQWPRPSTSPRISLQLLVINCLTQLAQLNPFMFFVQLNGDQCCPNDQLSVKQIQWPTAVEVILEFLSNNTDPQAQGQLCILIGNLIASYLVWRNLTDQDPGYLLLNDHKFAVYTSLDHLFTKLDSYLNTDVSGITLRWALSGLRACSNALLSCADRKSSFCPKGSNIIPDELLVYRFLKTLSSIVIHASRHPYRLVRRELLTLVTELDWASVGYLEGTLKTHELAKSALFSVMPARLIDLTWTECWRILCDTDPDLRELASTALVALASNLTSGIGDNLGIFTGGLLPNRIKRSLHFWLPQPYSVMKSKVSCYGLVGALAVHGLPPCLSTLPMEMDVGPIGRQFYQSQMSQLLYSEAEHNKISNQVTDFRLCSTGTTRLFRKCLTALMELPCSSILPEDRYMLLGVVGCLNQLIGSSHLLSYSHLWFDPSPSSSTTSESTLSNENSVKPTHRRSRLSLLSWHCLTLLSSAPVTSLDLELQSSLLNLCTGCITRWSVYTLLDRSSKDQNGNELPTSNKQQPFTRYALAFMQHLMRVCCILWHIFEGIPLPQHHQHDSVTSKIPISSIYSGISESFMHSVANLAQTRTHFSMTKFDHEIINSPASAANNTPMSNSGTISSVDTSSSKKRNYGTKLGGSLRKHLPAPRHSPTLTSSNLGYFANLPQYMLLYKTLKTAYKSFKISADLSGSHDRLMGLLHTCLYSFGRLLENLHFDETAPYADELLIYLTSFYNWQPGPCLELSTQLLRAFVGTNLCNQWDDQLCQLYSDALNSSVSDQDIKSDSEEKHSEINLKNTVDFHIRKLLHQNKTFTNYLWDQNILKESKTCCWITCPELIQSPISAWIRFARQRRIPVGLKYTSITDKASATTPNQTITMSAIKIKSDAQLFFKRLEHIVLCGMENYKWTNCYSLQTNILDLLIHLIYLRMNYCQLDVQQKFLDTVINHCENLSSEIQRLEIVSMMNVSSSNRQCIKGGQQLNLNKRLLSSSSTSAFTFRDICNSDSFLFPMMNSSEPTILQQHQRLVNALFRFLVTLTYQYRVISSSLTSTPPASLLAQPKHLDSGNSENSAGSPTSTTSSAINDNDESIDSRLVELSQVVHLAEALAAETYDPGNVVLTAMIPVIVDLFVIQQPLNQRINKQAENVDQAKINQIQQANAQRETIFSLLLRRLSHSPASYDQISLILEEVNISTKIRKSGNVICIIDCLTQISNHILSHLATGIAQIDNCAAFDALQRLLNHLVVIINSLDENESSQVVWNIILKVEEVLYNEFHSKILLENYNILHFIRWTVTQVFCGRFLFHLFNCSRKLHQPIDFDISKRITRLFEHSLLAFQQIIDGIKFFLLYEPMIIGQITSLQFDYSLKSTNLILLIHLSLNHSLNLIELVKSDFCINIEWNIKQITSVIQVIHKTIYSLGKYEPLLCFLWYQLIYSKELNIMNILLRNYQTNNNDDNSSKIFLPNFYIDFNWTSINLELVHQFIMISYIQSQLNSNNVDIVLQNLLSPVSDGRMNYSYRKKIIRLLNMWHSGEPIVCELMSQLSNSKSAFKQIHDGFMENLSLMSLEQIHFILNNMFDKIHTESTAYQLDTLFNIFITPQCKLVSFEKGKHCSTCTRSTMPISLRIIASIKACNILEWILKTCDNKVEKLQCMVQYHVLLNYRTRLIALKNNLKSDRLLNLLDEIIKFTNEKPDKTGKYISPSTLTHVNFNAIIKQPNETTWLLNSAKDLLMQYNLSAALNGIRLIHALSECSNIKEKKISNILNSVCLRCSPRILYYALVLGSSSASSSLSLNSPSAVPEITNQTHKPCSKTSHITPCVNVLFRVAQKILFQNIQNIVTNPSELFTETEDPNLADSVQTYLTGLSFALLEFLRVLPHLPLGDLVPIEKETDALSFLLILIEFFFHSMGYPYSKIASVCSGNNYSNTDHLLNQSQIMNKDDDNNNKPPRYYIVSVTMIQTSLRLLNYILQTALNRSAKGVDLFGGDGKKILSIFLVFIWMIDKSACLSEYTTIWSKSTNQHMIIAVQRILDEYTQQSITKPSSLLPAQLSTTILLNNLLTPLHPPIMGLWWPDSICASTLSHFCASTASVASFSILNSTTNQTRLGNIEGGFIQPCQLIGKCRLLRSNFIQSTGLDIVGQLNICTLGISRLLHTLNVSSSYSYSSINMSFHESNDVKTSDCINSFVNLDLDHLIVNITRLNAMGWLDRREFERIWTNYLELLSSASDAQQNIYSIKIESDNGQLTSSEESIECNQSIVIGLRGLTRLLMDTSLKPQPGDTLYSRLHHHSRLGIPHFSHTKLGRKLISLLTMIEREQDYINNSNEYSLICTTHSEYMNRLNETGDLELINLERLTNWFLDGPSQFAVDRLIRRLRMRENPNSTVCSSVIDHPSESEKLQLTTSQSINPLPIPKSNHRPTSVLTLQNYEDPLFSCLQSLQLFYHSCLKPEPFTIRSDNEDMNTLLLGTSKLVDLFTSNSTISSSLLNKNSTFKQIKQQASTVKGPAFDVWQSILQSAIILSDLFTTQEQFIWLNDHLQDALKQLPTWDEFQSPIHLWLALGISKCTAVLELVNSSPTNSHVLQPYSLEPAVKQTMNAINSSLLTVQNAGLHSAMYLLHAALLIRRQPYQQQLQQHSPPTGSSLLNELYTFLYSYLEKKINTIFCNSIVTNLLGTETLMNQDLSVSHSGSSGMKRFMQAVLHPGTASKITNTSSVERESSIIHLSNIDLTDHIEQHQLMILSTAFFLTEHFSGPPVYPIVTDPGNGITEMLSGLTAILFRLASCMLSDVPIMNQSKYTNNTKCSALSTGTTVDLSYSFPVHLAWCQGIERLIHTGRLGKGAIGSLQKMCISRIRTCRSPHISFLAIRLLLTCMYTSLGRLNDRIQHYRRIHHTQQSDSTSTNCEINISNKINQVAMSNEDTPGQCSTKPEPKVPDHSPLESLPSSILQDSENIVAITQESINCLWERIRGGISLINSPVQPTHGLHIAWTSVTEARLITRLLPFISSDVTQTFMGLISTPESMNKQSILSSSILGCDSLPNSVLNKALGEFARADHSFPNLAASNLAQLFESFMQNENGQNLVRQWVLLSFPTLLSRQPSYLAIWACTVCLLAAATEPKLRTALFLCYTHKLSNTEPNNSFDISTDTATTTNTNNNSSPSSSSFVITSNIDLWLNDLLCLAAYHFVTDGLLKPILKSESEILYNKRQAEREHFLTLIKDHCDTLCTTNNNSNVTTPTTTDATKDISSSSTSNNNKPFFNNNIKINAENSSIFHQLYTIIKKQVVDNSS</sequence>